<dbReference type="PROSITE" id="PS51304">
    <property type="entry name" value="GALECTIN"/>
    <property type="match status" value="1"/>
</dbReference>
<dbReference type="Proteomes" id="UP000694545">
    <property type="component" value="Unplaced"/>
</dbReference>
<evidence type="ECO:0000313" key="4">
    <source>
        <dbReference type="Ensembl" id="ENSVKKP00000009092.1"/>
    </source>
</evidence>
<dbReference type="SMART" id="SM00276">
    <property type="entry name" value="GLECT"/>
    <property type="match status" value="1"/>
</dbReference>
<keyword evidence="1 2" id="KW-0430">Lectin</keyword>
<dbReference type="InterPro" id="IPR044156">
    <property type="entry name" value="Galectin-like"/>
</dbReference>
<dbReference type="PANTHER" id="PTHR11346">
    <property type="entry name" value="GALECTIN"/>
    <property type="match status" value="1"/>
</dbReference>
<dbReference type="OMA" id="GQWGKEL"/>
<protein>
    <recommendedName>
        <fullName evidence="2">Galectin</fullName>
    </recommendedName>
</protein>
<accession>A0A8D2J3R1</accession>
<evidence type="ECO:0000313" key="5">
    <source>
        <dbReference type="Proteomes" id="UP000694545"/>
    </source>
</evidence>
<dbReference type="GO" id="GO:0043236">
    <property type="term" value="F:laminin binding"/>
    <property type="evidence" value="ECO:0007669"/>
    <property type="project" value="TreeGrafter"/>
</dbReference>
<reference evidence="4" key="1">
    <citation type="submission" date="2025-08" db="UniProtKB">
        <authorList>
            <consortium name="Ensembl"/>
        </authorList>
    </citation>
    <scope>IDENTIFICATION</scope>
</reference>
<gene>
    <name evidence="4" type="primary">LOC123028946</name>
</gene>
<evidence type="ECO:0000259" key="3">
    <source>
        <dbReference type="PROSITE" id="PS51304"/>
    </source>
</evidence>
<dbReference type="SUPFAM" id="SSF49899">
    <property type="entry name" value="Concanavalin A-like lectins/glucanases"/>
    <property type="match status" value="1"/>
</dbReference>
<dbReference type="AlphaFoldDB" id="A0A8D2J3R1"/>
<name>A0A8D2J3R1_VARKO</name>
<evidence type="ECO:0000256" key="1">
    <source>
        <dbReference type="ARBA" id="ARBA00022734"/>
    </source>
</evidence>
<organism evidence="4 5">
    <name type="scientific">Varanus komodoensis</name>
    <name type="common">Komodo dragon</name>
    <dbReference type="NCBI Taxonomy" id="61221"/>
    <lineage>
        <taxon>Eukaryota</taxon>
        <taxon>Metazoa</taxon>
        <taxon>Chordata</taxon>
        <taxon>Craniata</taxon>
        <taxon>Vertebrata</taxon>
        <taxon>Euteleostomi</taxon>
        <taxon>Lepidosauria</taxon>
        <taxon>Squamata</taxon>
        <taxon>Bifurcata</taxon>
        <taxon>Unidentata</taxon>
        <taxon>Episquamata</taxon>
        <taxon>Toxicofera</taxon>
        <taxon>Anguimorpha</taxon>
        <taxon>Paleoanguimorpha</taxon>
        <taxon>Varanoidea</taxon>
        <taxon>Varanidae</taxon>
        <taxon>Varanus</taxon>
    </lineage>
</organism>
<feature type="domain" description="Galectin" evidence="3">
    <location>
        <begin position="52"/>
        <end position="183"/>
    </location>
</feature>
<dbReference type="Gene3D" id="2.60.120.200">
    <property type="match status" value="1"/>
</dbReference>
<dbReference type="GO" id="GO:0030395">
    <property type="term" value="F:lactose binding"/>
    <property type="evidence" value="ECO:0007669"/>
    <property type="project" value="TreeGrafter"/>
</dbReference>
<dbReference type="PANTHER" id="PTHR11346:SF97">
    <property type="entry name" value="GALECTIN-1"/>
    <property type="match status" value="1"/>
</dbReference>
<keyword evidence="5" id="KW-1185">Reference proteome</keyword>
<dbReference type="FunFam" id="2.60.120.200:FF:000021">
    <property type="entry name" value="Galectin"/>
    <property type="match status" value="1"/>
</dbReference>
<dbReference type="CDD" id="cd00070">
    <property type="entry name" value="GLECT"/>
    <property type="match status" value="1"/>
</dbReference>
<dbReference type="Ensembl" id="ENSVKKT00000009324.1">
    <property type="protein sequence ID" value="ENSVKKP00000009092.1"/>
    <property type="gene ID" value="ENSVKKG00000006456.1"/>
</dbReference>
<dbReference type="GO" id="GO:0005615">
    <property type="term" value="C:extracellular space"/>
    <property type="evidence" value="ECO:0007669"/>
    <property type="project" value="TreeGrafter"/>
</dbReference>
<reference evidence="4" key="2">
    <citation type="submission" date="2025-09" db="UniProtKB">
        <authorList>
            <consortium name="Ensembl"/>
        </authorList>
    </citation>
    <scope>IDENTIFICATION</scope>
</reference>
<evidence type="ECO:0000256" key="2">
    <source>
        <dbReference type="RuleBase" id="RU102079"/>
    </source>
</evidence>
<sequence length="183" mass="20191">MMQKGPLDSVIRANFSAVNAEPFNCQQHMGSTRTPTTCKYLLATVSPVHGKGIVCTSLHVAPGQRIAVKGDIPPGAKGFVINLGKNRDDLLLHFNPRFDCHGDLRTIVCNSKNKGQWGTERRETNFPFQEGSSAEVFFTHDKKEVTITLPGNYQFKIPNDPAFEGIEFACVEGDFIFKGFSLA</sequence>
<dbReference type="SMART" id="SM00908">
    <property type="entry name" value="Gal-bind_lectin"/>
    <property type="match status" value="1"/>
</dbReference>
<proteinExistence type="predicted"/>
<dbReference type="InterPro" id="IPR001079">
    <property type="entry name" value="Galectin_CRD"/>
</dbReference>
<dbReference type="Pfam" id="PF00337">
    <property type="entry name" value="Gal-bind_lectin"/>
    <property type="match status" value="1"/>
</dbReference>
<dbReference type="InterPro" id="IPR013320">
    <property type="entry name" value="ConA-like_dom_sf"/>
</dbReference>